<dbReference type="SMART" id="SM00564">
    <property type="entry name" value="PQQ"/>
    <property type="match status" value="5"/>
</dbReference>
<comment type="cofactor">
    <cofactor evidence="1">
        <name>pyrroloquinoline quinone</name>
        <dbReference type="ChEBI" id="CHEBI:58442"/>
    </cofactor>
</comment>
<sequence>MPRTLAYKQIVSSQKSSPWIARIGSSQSTTSLVLPIMRLHGTLTLLAVLLPTAQSAPGPPDPSFAEWSGWGANYYNNRWASQDTRVSSSNIQSLAAHCRISYPIGVSATPVVSGNAVYYPTWDGTFVAVEYTSCRVLWQINVTRIISAFAPVSAFQAAQTKAISRTSPQVVGNVVYFGTQTHALVVAVDRASGVTIGTFQINPHPMAIITMSPTFWDGKLFVGAASVEENLSLDPAYPCCSFVGNMVALSLHRPAQTFRLLWNVTMIPEAEAALGWSGIGIWGSQPSVDTGRRQLFIATGNTYSIPDVIIDCQRETQNISAVVRGLVPDPCLPRDILQESIIAIDMDLGVVNWVHQLPALDAFTAACGFPGMSPQNTTLCPQIPGLDADFGMAPTFVPGSPKTPYGKDTVVVGQKSGILYAVSAQAGRLFWSTATGPGGLGGGLSWGIAADDSRIYFTVINTGGLDWQMQPSNQTTNRSAFGAVSLATGAVLWETAVPLNGTSYSPPGVVGDLVLVGKTGSDPNGTQNYDTTNGSIVALEKATGRVLLDSTLDTNIHGGVAVQDRYVMFGLGYNGFEPRASVPGSFNVMKIPGE</sequence>
<keyword evidence="3" id="KW-0560">Oxidoreductase</keyword>
<evidence type="ECO:0000256" key="1">
    <source>
        <dbReference type="ARBA" id="ARBA00001931"/>
    </source>
</evidence>
<reference evidence="5" key="1">
    <citation type="journal article" date="2023" name="Mol. Phylogenet. Evol.">
        <title>Genome-scale phylogeny and comparative genomics of the fungal order Sordariales.</title>
        <authorList>
            <person name="Hensen N."/>
            <person name="Bonometti L."/>
            <person name="Westerberg I."/>
            <person name="Brannstrom I.O."/>
            <person name="Guillou S."/>
            <person name="Cros-Aarteil S."/>
            <person name="Calhoun S."/>
            <person name="Haridas S."/>
            <person name="Kuo A."/>
            <person name="Mondo S."/>
            <person name="Pangilinan J."/>
            <person name="Riley R."/>
            <person name="LaButti K."/>
            <person name="Andreopoulos B."/>
            <person name="Lipzen A."/>
            <person name="Chen C."/>
            <person name="Yan M."/>
            <person name="Daum C."/>
            <person name="Ng V."/>
            <person name="Clum A."/>
            <person name="Steindorff A."/>
            <person name="Ohm R.A."/>
            <person name="Martin F."/>
            <person name="Silar P."/>
            <person name="Natvig D.O."/>
            <person name="Lalanne C."/>
            <person name="Gautier V."/>
            <person name="Ament-Velasquez S.L."/>
            <person name="Kruys A."/>
            <person name="Hutchinson M.I."/>
            <person name="Powell A.J."/>
            <person name="Barry K."/>
            <person name="Miller A.N."/>
            <person name="Grigoriev I.V."/>
            <person name="Debuchy R."/>
            <person name="Gladieux P."/>
            <person name="Hiltunen Thoren M."/>
            <person name="Johannesson H."/>
        </authorList>
    </citation>
    <scope>NUCLEOTIDE SEQUENCE</scope>
    <source>
        <strain evidence="5">CBS 232.78</strain>
    </source>
</reference>
<accession>A0AAE0K4H9</accession>
<dbReference type="InterPro" id="IPR018391">
    <property type="entry name" value="PQQ_b-propeller_rpt"/>
</dbReference>
<evidence type="ECO:0000259" key="4">
    <source>
        <dbReference type="Pfam" id="PF13360"/>
    </source>
</evidence>
<feature type="domain" description="Pyrrolo-quinoline quinone repeat" evidence="4">
    <location>
        <begin position="105"/>
        <end position="223"/>
    </location>
</feature>
<dbReference type="PANTHER" id="PTHR32303">
    <property type="entry name" value="QUINOPROTEIN ALCOHOL DEHYDROGENASE (CYTOCHROME C)"/>
    <property type="match status" value="1"/>
</dbReference>
<protein>
    <submittedName>
        <fullName evidence="5">Quinon protein alcohol dehydrogenase-like superfamily</fullName>
    </submittedName>
</protein>
<dbReference type="InterPro" id="IPR011047">
    <property type="entry name" value="Quinoprotein_ADH-like_sf"/>
</dbReference>
<reference evidence="5" key="2">
    <citation type="submission" date="2023-06" db="EMBL/GenBank/DDBJ databases">
        <authorList>
            <consortium name="Lawrence Berkeley National Laboratory"/>
            <person name="Haridas S."/>
            <person name="Hensen N."/>
            <person name="Bonometti L."/>
            <person name="Westerberg I."/>
            <person name="Brannstrom I.O."/>
            <person name="Guillou S."/>
            <person name="Cros-Aarteil S."/>
            <person name="Calhoun S."/>
            <person name="Kuo A."/>
            <person name="Mondo S."/>
            <person name="Pangilinan J."/>
            <person name="Riley R."/>
            <person name="LaButti K."/>
            <person name="Andreopoulos B."/>
            <person name="Lipzen A."/>
            <person name="Chen C."/>
            <person name="Yanf M."/>
            <person name="Daum C."/>
            <person name="Ng V."/>
            <person name="Clum A."/>
            <person name="Steindorff A."/>
            <person name="Ohm R."/>
            <person name="Martin F."/>
            <person name="Silar P."/>
            <person name="Natvig D."/>
            <person name="Lalanne C."/>
            <person name="Gautier V."/>
            <person name="Ament-velasquez S.L."/>
            <person name="Kruys A."/>
            <person name="Hutchinson M.I."/>
            <person name="Powell A.J."/>
            <person name="Barry K."/>
            <person name="Miller A.N."/>
            <person name="Grigoriev I.V."/>
            <person name="Debuchy R."/>
            <person name="Gladieux P."/>
            <person name="Thoren M.H."/>
            <person name="Johannesson H."/>
        </authorList>
    </citation>
    <scope>NUCLEOTIDE SEQUENCE</scope>
    <source>
        <strain evidence="5">CBS 232.78</strain>
    </source>
</reference>
<dbReference type="EMBL" id="JAULSW010000009">
    <property type="protein sequence ID" value="KAK3369923.1"/>
    <property type="molecule type" value="Genomic_DNA"/>
</dbReference>
<name>A0AAE0K4H9_9PEZI</name>
<comment type="similarity">
    <text evidence="2">Belongs to the bacterial PQQ dehydrogenase family.</text>
</comment>
<comment type="caution">
    <text evidence="5">The sequence shown here is derived from an EMBL/GenBank/DDBJ whole genome shotgun (WGS) entry which is preliminary data.</text>
</comment>
<dbReference type="Pfam" id="PF13360">
    <property type="entry name" value="PQQ_2"/>
    <property type="match status" value="1"/>
</dbReference>
<evidence type="ECO:0000256" key="3">
    <source>
        <dbReference type="ARBA" id="ARBA00023002"/>
    </source>
</evidence>
<dbReference type="AlphaFoldDB" id="A0AAE0K4H9"/>
<dbReference type="PANTHER" id="PTHR32303:SF10">
    <property type="entry name" value="OUTER MEMBRANE PROTEIN ASSEMBLY FACTOR BAMB"/>
    <property type="match status" value="1"/>
</dbReference>
<evidence type="ECO:0000256" key="2">
    <source>
        <dbReference type="ARBA" id="ARBA00008156"/>
    </source>
</evidence>
<organism evidence="5 6">
    <name type="scientific">Podospora didyma</name>
    <dbReference type="NCBI Taxonomy" id="330526"/>
    <lineage>
        <taxon>Eukaryota</taxon>
        <taxon>Fungi</taxon>
        <taxon>Dikarya</taxon>
        <taxon>Ascomycota</taxon>
        <taxon>Pezizomycotina</taxon>
        <taxon>Sordariomycetes</taxon>
        <taxon>Sordariomycetidae</taxon>
        <taxon>Sordariales</taxon>
        <taxon>Podosporaceae</taxon>
        <taxon>Podospora</taxon>
    </lineage>
</organism>
<proteinExistence type="inferred from homology"/>
<dbReference type="InterPro" id="IPR002372">
    <property type="entry name" value="PQQ_rpt_dom"/>
</dbReference>
<dbReference type="Proteomes" id="UP001285441">
    <property type="component" value="Unassembled WGS sequence"/>
</dbReference>
<dbReference type="Gene3D" id="2.140.10.10">
    <property type="entry name" value="Quinoprotein alcohol dehydrogenase-like superfamily"/>
    <property type="match status" value="1"/>
</dbReference>
<dbReference type="GO" id="GO:0016491">
    <property type="term" value="F:oxidoreductase activity"/>
    <property type="evidence" value="ECO:0007669"/>
    <property type="project" value="UniProtKB-KW"/>
</dbReference>
<dbReference type="Gene3D" id="2.130.10.10">
    <property type="entry name" value="YVTN repeat-like/Quinoprotein amine dehydrogenase"/>
    <property type="match status" value="1"/>
</dbReference>
<keyword evidence="6" id="KW-1185">Reference proteome</keyword>
<evidence type="ECO:0000313" key="5">
    <source>
        <dbReference type="EMBL" id="KAK3369923.1"/>
    </source>
</evidence>
<gene>
    <name evidence="5" type="ORF">B0H63DRAFT_485773</name>
</gene>
<dbReference type="InterPro" id="IPR015943">
    <property type="entry name" value="WD40/YVTN_repeat-like_dom_sf"/>
</dbReference>
<dbReference type="SUPFAM" id="SSF50998">
    <property type="entry name" value="Quinoprotein alcohol dehydrogenase-like"/>
    <property type="match status" value="1"/>
</dbReference>
<evidence type="ECO:0000313" key="6">
    <source>
        <dbReference type="Proteomes" id="UP001285441"/>
    </source>
</evidence>